<proteinExistence type="predicted"/>
<evidence type="ECO:0000313" key="2">
    <source>
        <dbReference type="Proteomes" id="UP000243579"/>
    </source>
</evidence>
<name>A0A1V9YIZ9_ACHHY</name>
<reference evidence="1 2" key="1">
    <citation type="journal article" date="2014" name="Genome Biol. Evol.">
        <title>The secreted proteins of Achlya hypogyna and Thraustotheca clavata identify the ancestral oomycete secretome and reveal gene acquisitions by horizontal gene transfer.</title>
        <authorList>
            <person name="Misner I."/>
            <person name="Blouin N."/>
            <person name="Leonard G."/>
            <person name="Richards T.A."/>
            <person name="Lane C.E."/>
        </authorList>
    </citation>
    <scope>NUCLEOTIDE SEQUENCE [LARGE SCALE GENOMIC DNA]</scope>
    <source>
        <strain evidence="1 2">ATCC 48635</strain>
    </source>
</reference>
<evidence type="ECO:0000313" key="1">
    <source>
        <dbReference type="EMBL" id="OQR85682.1"/>
    </source>
</evidence>
<comment type="caution">
    <text evidence="1">The sequence shown here is derived from an EMBL/GenBank/DDBJ whole genome shotgun (WGS) entry which is preliminary data.</text>
</comment>
<organism evidence="1 2">
    <name type="scientific">Achlya hypogyna</name>
    <name type="common">Oomycete</name>
    <name type="synonym">Protoachlya hypogyna</name>
    <dbReference type="NCBI Taxonomy" id="1202772"/>
    <lineage>
        <taxon>Eukaryota</taxon>
        <taxon>Sar</taxon>
        <taxon>Stramenopiles</taxon>
        <taxon>Oomycota</taxon>
        <taxon>Saprolegniomycetes</taxon>
        <taxon>Saprolegniales</taxon>
        <taxon>Achlyaceae</taxon>
        <taxon>Achlya</taxon>
    </lineage>
</organism>
<dbReference type="OrthoDB" id="121201at2759"/>
<gene>
    <name evidence="1" type="ORF">ACHHYP_20558</name>
</gene>
<dbReference type="EMBL" id="JNBR01001627">
    <property type="protein sequence ID" value="OQR85682.1"/>
    <property type="molecule type" value="Genomic_DNA"/>
</dbReference>
<keyword evidence="2" id="KW-1185">Reference proteome</keyword>
<sequence length="234" mass="26312">MDAWFVRYLRCSRRVFNKIVARIEAHWVDAHGALHHHTQHDVADRVAVSLFYFTHVDGYDCAGQIFVTIILVKFFFASMVAPPTTASGWHANMEAFETFAGFPNVCCAVDGTLIRIKRFADHEDCRKGFPSFNVQGVVDARKRFLAVSIKAGSQNDRGIFRDSGAVKVHWYRDRAHSLGNNVNARMQTINETIDAAIVIFGARSARWRAISACFCAGEMSSLPSMRWHLDGRSA</sequence>
<accession>A0A1V9YIZ9</accession>
<dbReference type="Proteomes" id="UP000243579">
    <property type="component" value="Unassembled WGS sequence"/>
</dbReference>
<evidence type="ECO:0008006" key="3">
    <source>
        <dbReference type="Google" id="ProtNLM"/>
    </source>
</evidence>
<dbReference type="STRING" id="1202772.A0A1V9YIZ9"/>
<protein>
    <recommendedName>
        <fullName evidence="3">DDE Tnp4 domain-containing protein</fullName>
    </recommendedName>
</protein>
<dbReference type="AlphaFoldDB" id="A0A1V9YIZ9"/>